<comment type="caution">
    <text evidence="2">The sequence shown here is derived from an EMBL/GenBank/DDBJ whole genome shotgun (WGS) entry which is preliminary data.</text>
</comment>
<dbReference type="RefSeq" id="WP_037497774.1">
    <property type="nucleotide sequence ID" value="NZ_KK073876.1"/>
</dbReference>
<gene>
    <name evidence="2" type="ORF">G570DRAFT_0001</name>
</gene>
<feature type="transmembrane region" description="Helical" evidence="1">
    <location>
        <begin position="33"/>
        <end position="51"/>
    </location>
</feature>
<keyword evidence="1" id="KW-1133">Transmembrane helix</keyword>
<dbReference type="EMBL" id="JFBW01000001">
    <property type="protein sequence ID" value="EXG83024.1"/>
    <property type="molecule type" value="Genomic_DNA"/>
</dbReference>
<proteinExistence type="predicted"/>
<reference evidence="2" key="1">
    <citation type="submission" date="2013-07" db="EMBL/GenBank/DDBJ databases">
        <authorList>
            <consortium name="DOE Joint Genome Institute"/>
            <person name="Kyrpides N."/>
            <person name="Huntemann M."/>
            <person name="Han J."/>
            <person name="Chen A."/>
            <person name="Mavromatis K."/>
            <person name="Markowitz V."/>
            <person name="Palaniappan K."/>
            <person name="Ivanova N."/>
            <person name="Schaumberg A."/>
            <person name="Pati A."/>
            <person name="Liolios K."/>
            <person name="Nordberg H.P."/>
            <person name="Cantor M.N."/>
            <person name="Hua S.X."/>
            <person name="Woyke T."/>
        </authorList>
    </citation>
    <scope>NUCLEOTIDE SEQUENCE [LARGE SCALE GENOMIC DNA]</scope>
    <source>
        <strain evidence="2">DSM 18422</strain>
    </source>
</reference>
<accession>A0A010ZWH9</accession>
<protein>
    <submittedName>
        <fullName evidence="2">Uncharacterized protein</fullName>
    </submittedName>
</protein>
<keyword evidence="1" id="KW-0812">Transmembrane</keyword>
<keyword evidence="1" id="KW-0472">Membrane</keyword>
<sequence>MKNKLLNAAATVLTIAVLAAWVFTFIYQPLIEGKWLAVMTMIAAVALWAVLKEAARRKAERIDYRRR</sequence>
<evidence type="ECO:0000313" key="2">
    <source>
        <dbReference type="EMBL" id="EXG83024.1"/>
    </source>
</evidence>
<evidence type="ECO:0000256" key="1">
    <source>
        <dbReference type="SAM" id="Phobius"/>
    </source>
</evidence>
<dbReference type="HOGENOM" id="CLU_2810213_0_0_5"/>
<organism evidence="2">
    <name type="scientific">Sphingomonas jaspsi DSM 18422</name>
    <dbReference type="NCBI Taxonomy" id="1123268"/>
    <lineage>
        <taxon>Bacteria</taxon>
        <taxon>Pseudomonadati</taxon>
        <taxon>Pseudomonadota</taxon>
        <taxon>Alphaproteobacteria</taxon>
        <taxon>Sphingomonadales</taxon>
        <taxon>Sphingomonadaceae</taxon>
        <taxon>Sphingomonas</taxon>
    </lineage>
</organism>
<feature type="transmembrane region" description="Helical" evidence="1">
    <location>
        <begin position="5"/>
        <end position="27"/>
    </location>
</feature>
<dbReference type="AlphaFoldDB" id="A0A010ZWH9"/>
<name>A0A010ZWH9_9SPHN</name>